<feature type="region of interest" description="Disordered" evidence="1">
    <location>
        <begin position="44"/>
        <end position="68"/>
    </location>
</feature>
<organism evidence="2 3">
    <name type="scientific">Nonomuraea purpurea</name>
    <dbReference type="NCBI Taxonomy" id="1849276"/>
    <lineage>
        <taxon>Bacteria</taxon>
        <taxon>Bacillati</taxon>
        <taxon>Actinomycetota</taxon>
        <taxon>Actinomycetes</taxon>
        <taxon>Streptosporangiales</taxon>
        <taxon>Streptosporangiaceae</taxon>
        <taxon>Nonomuraea</taxon>
    </lineage>
</organism>
<evidence type="ECO:0000313" key="3">
    <source>
        <dbReference type="Proteomes" id="UP001595851"/>
    </source>
</evidence>
<sequence>MSPDRRLLSRMREELRQRRHHRSFRIPPPSWDDEVTEQLERLLATAATHTEPVPPPDEKAPAATRAEPVPPLDEKALAAAATNLWRAERRLARKDEDSPAKSRQAGRFLRTTRGALAEAGLVVQDHDGEQFHSGRSLEVLLFQDDPSLATETVLETVRPSIYLQDRHIQMGQVIVGCPPQPSPDSDDDVRNDHA</sequence>
<gene>
    <name evidence="2" type="ORF">ACFOY2_22305</name>
</gene>
<reference evidence="3" key="1">
    <citation type="journal article" date="2019" name="Int. J. Syst. Evol. Microbiol.">
        <title>The Global Catalogue of Microorganisms (GCM) 10K type strain sequencing project: providing services to taxonomists for standard genome sequencing and annotation.</title>
        <authorList>
            <consortium name="The Broad Institute Genomics Platform"/>
            <consortium name="The Broad Institute Genome Sequencing Center for Infectious Disease"/>
            <person name="Wu L."/>
            <person name="Ma J."/>
        </authorList>
    </citation>
    <scope>NUCLEOTIDE SEQUENCE [LARGE SCALE GENOMIC DNA]</scope>
    <source>
        <strain evidence="3">TBRC 1276</strain>
    </source>
</reference>
<evidence type="ECO:0000313" key="2">
    <source>
        <dbReference type="EMBL" id="MFC4009978.1"/>
    </source>
</evidence>
<comment type="caution">
    <text evidence="2">The sequence shown here is derived from an EMBL/GenBank/DDBJ whole genome shotgun (WGS) entry which is preliminary data.</text>
</comment>
<accession>A0ABV8G7N2</accession>
<dbReference type="Proteomes" id="UP001595851">
    <property type="component" value="Unassembled WGS sequence"/>
</dbReference>
<evidence type="ECO:0000256" key="1">
    <source>
        <dbReference type="SAM" id="MobiDB-lite"/>
    </source>
</evidence>
<proteinExistence type="predicted"/>
<dbReference type="EMBL" id="JBHSBI010000011">
    <property type="protein sequence ID" value="MFC4009978.1"/>
    <property type="molecule type" value="Genomic_DNA"/>
</dbReference>
<evidence type="ECO:0008006" key="4">
    <source>
        <dbReference type="Google" id="ProtNLM"/>
    </source>
</evidence>
<dbReference type="RefSeq" id="WP_379530003.1">
    <property type="nucleotide sequence ID" value="NZ_JBHSBI010000011.1"/>
</dbReference>
<name>A0ABV8G7N2_9ACTN</name>
<keyword evidence="3" id="KW-1185">Reference proteome</keyword>
<protein>
    <recommendedName>
        <fullName evidence="4">Nucleotide exchange factor GrpE</fullName>
    </recommendedName>
</protein>